<gene>
    <name evidence="3" type="ORF">JQS30_06100</name>
</gene>
<dbReference type="AlphaFoldDB" id="A0A895XL87"/>
<dbReference type="GO" id="GO:0030246">
    <property type="term" value="F:carbohydrate binding"/>
    <property type="evidence" value="ECO:0007669"/>
    <property type="project" value="InterPro"/>
</dbReference>
<dbReference type="RefSeq" id="WP_213172482.1">
    <property type="nucleotide sequence ID" value="NZ_CP070496.1"/>
</dbReference>
<reference evidence="3" key="1">
    <citation type="submission" date="2021-02" db="EMBL/GenBank/DDBJ databases">
        <title>Natronoglycomyces albus gen. nov., sp. nov, a haloalkaliphilic actinobacterium from a soda solonchak soil.</title>
        <authorList>
            <person name="Sorokin D.Y."/>
            <person name="Khijniak T.V."/>
            <person name="Zakharycheva A.P."/>
            <person name="Boueva O.V."/>
            <person name="Ariskina E.V."/>
            <person name="Hahnke R.L."/>
            <person name="Bunk B."/>
            <person name="Sproer C."/>
            <person name="Schumann P."/>
            <person name="Evtushenko L.I."/>
            <person name="Kublanov I.V."/>
        </authorList>
    </citation>
    <scope>NUCLEOTIDE SEQUENCE</scope>
    <source>
        <strain evidence="3">DSM 106290</strain>
    </source>
</reference>
<keyword evidence="3" id="KW-0645">Protease</keyword>
<evidence type="ECO:0000313" key="3">
    <source>
        <dbReference type="EMBL" id="QSB06471.1"/>
    </source>
</evidence>
<dbReference type="EMBL" id="CP070496">
    <property type="protein sequence ID" value="QSB06471.1"/>
    <property type="molecule type" value="Genomic_DNA"/>
</dbReference>
<dbReference type="InterPro" id="IPR013784">
    <property type="entry name" value="Carb-bd-like_fold"/>
</dbReference>
<keyword evidence="2" id="KW-0732">Signal</keyword>
<evidence type="ECO:0000256" key="1">
    <source>
        <dbReference type="SAM" id="MobiDB-lite"/>
    </source>
</evidence>
<keyword evidence="4" id="KW-1185">Reference proteome</keyword>
<keyword evidence="3" id="KW-0121">Carboxypeptidase</keyword>
<keyword evidence="3" id="KW-0378">Hydrolase</keyword>
<dbReference type="SUPFAM" id="SSF49452">
    <property type="entry name" value="Starch-binding domain-like"/>
    <property type="match status" value="1"/>
</dbReference>
<dbReference type="KEGG" id="nav:JQS30_06100"/>
<dbReference type="Proteomes" id="UP000662939">
    <property type="component" value="Chromosome"/>
</dbReference>
<sequence>MRKTLRLLSVLFLPTAALMMASCGEEATPGNNDGPDQAVSDHDDAQPPPSRNDEGATITVSVVDAEGNAVEGVFVQPAAIDTDPPHAFPEIAIFTDSNGEHEFSGLPPGTYEFTIMAEPNATEESLAKDVDVSERESATVEFVLAD</sequence>
<accession>A0A895XL87</accession>
<feature type="signal peptide" evidence="2">
    <location>
        <begin position="1"/>
        <end position="21"/>
    </location>
</feature>
<proteinExistence type="predicted"/>
<dbReference type="Pfam" id="PF13620">
    <property type="entry name" value="CarboxypepD_reg"/>
    <property type="match status" value="1"/>
</dbReference>
<dbReference type="Gene3D" id="2.60.40.1120">
    <property type="entry name" value="Carboxypeptidase-like, regulatory domain"/>
    <property type="match status" value="1"/>
</dbReference>
<feature type="chain" id="PRO_5038518115" evidence="2">
    <location>
        <begin position="22"/>
        <end position="146"/>
    </location>
</feature>
<name>A0A895XL87_9ACTN</name>
<protein>
    <submittedName>
        <fullName evidence="3">Carboxypeptidase regulatory-like domain-containing protein</fullName>
    </submittedName>
</protein>
<organism evidence="3 4">
    <name type="scientific">Natronoglycomyces albus</name>
    <dbReference type="NCBI Taxonomy" id="2811108"/>
    <lineage>
        <taxon>Bacteria</taxon>
        <taxon>Bacillati</taxon>
        <taxon>Actinomycetota</taxon>
        <taxon>Actinomycetes</taxon>
        <taxon>Glycomycetales</taxon>
        <taxon>Glycomycetaceae</taxon>
        <taxon>Natronoglycomyces</taxon>
    </lineage>
</organism>
<evidence type="ECO:0000313" key="4">
    <source>
        <dbReference type="Proteomes" id="UP000662939"/>
    </source>
</evidence>
<dbReference type="PROSITE" id="PS51257">
    <property type="entry name" value="PROKAR_LIPOPROTEIN"/>
    <property type="match status" value="1"/>
</dbReference>
<feature type="region of interest" description="Disordered" evidence="1">
    <location>
        <begin position="24"/>
        <end position="55"/>
    </location>
</feature>
<dbReference type="GO" id="GO:0004180">
    <property type="term" value="F:carboxypeptidase activity"/>
    <property type="evidence" value="ECO:0007669"/>
    <property type="project" value="UniProtKB-KW"/>
</dbReference>
<evidence type="ECO:0000256" key="2">
    <source>
        <dbReference type="SAM" id="SignalP"/>
    </source>
</evidence>